<dbReference type="HAMAP" id="MF_01867">
    <property type="entry name" value="BshC"/>
    <property type="match status" value="1"/>
</dbReference>
<dbReference type="InterPro" id="IPR055398">
    <property type="entry name" value="Rossmann-like_BshC"/>
</dbReference>
<evidence type="ECO:0000256" key="1">
    <source>
        <dbReference type="ARBA" id="ARBA00022598"/>
    </source>
</evidence>
<feature type="domain" description="Bacillithiol biosynthesis BshC C-terminal coiled-coil" evidence="4">
    <location>
        <begin position="372"/>
        <end position="527"/>
    </location>
</feature>
<evidence type="ECO:0000313" key="6">
    <source>
        <dbReference type="Proteomes" id="UP001580928"/>
    </source>
</evidence>
<evidence type="ECO:0000259" key="4">
    <source>
        <dbReference type="Pfam" id="PF24850"/>
    </source>
</evidence>
<protein>
    <recommendedName>
        <fullName evidence="2">Putative cysteine ligase BshC</fullName>
        <ecNumber evidence="2">6.-.-.-</ecNumber>
    </recommendedName>
</protein>
<feature type="domain" description="Bacillithiol biosynthesis BshC N-terminal Rossmann-like" evidence="3">
    <location>
        <begin position="1"/>
        <end position="370"/>
    </location>
</feature>
<keyword evidence="6" id="KW-1185">Reference proteome</keyword>
<gene>
    <name evidence="2 5" type="primary">bshC</name>
    <name evidence="5" type="ORF">WKR92_08950</name>
</gene>
<comment type="similarity">
    <text evidence="2">Belongs to the BshC family.</text>
</comment>
<dbReference type="Pfam" id="PF10079">
    <property type="entry name" value="Rossmann-like_BshC"/>
    <property type="match status" value="1"/>
</dbReference>
<dbReference type="PIRSF" id="PIRSF012535">
    <property type="entry name" value="UCP012535"/>
    <property type="match status" value="1"/>
</dbReference>
<organism evidence="5 6">
    <name type="scientific">Albibacterium profundi</name>
    <dbReference type="NCBI Taxonomy" id="3134906"/>
    <lineage>
        <taxon>Bacteria</taxon>
        <taxon>Pseudomonadati</taxon>
        <taxon>Bacteroidota</taxon>
        <taxon>Sphingobacteriia</taxon>
        <taxon>Sphingobacteriales</taxon>
        <taxon>Sphingobacteriaceae</taxon>
        <taxon>Albibacterium</taxon>
    </lineage>
</organism>
<evidence type="ECO:0000313" key="5">
    <source>
        <dbReference type="EMBL" id="MFB5945960.1"/>
    </source>
</evidence>
<dbReference type="InterPro" id="IPR055399">
    <property type="entry name" value="CC_BshC"/>
</dbReference>
<proteinExistence type="inferred from homology"/>
<dbReference type="EC" id="6.-.-.-" evidence="2"/>
<dbReference type="Proteomes" id="UP001580928">
    <property type="component" value="Unassembled WGS sequence"/>
</dbReference>
<feature type="coiled-coil region" evidence="2">
    <location>
        <begin position="448"/>
        <end position="483"/>
    </location>
</feature>
<dbReference type="RefSeq" id="WP_375557490.1">
    <property type="nucleotide sequence ID" value="NZ_JBBVGT010000002.1"/>
</dbReference>
<comment type="caution">
    <text evidence="5">The sequence shown here is derived from an EMBL/GenBank/DDBJ whole genome shotgun (WGS) entry which is preliminary data.</text>
</comment>
<keyword evidence="1 2" id="KW-0436">Ligase</keyword>
<keyword evidence="2" id="KW-0175">Coiled coil</keyword>
<name>A0ABV5CEZ5_9SPHI</name>
<evidence type="ECO:0000259" key="3">
    <source>
        <dbReference type="Pfam" id="PF10079"/>
    </source>
</evidence>
<accession>A0ABV5CEZ5</accession>
<sequence length="527" mass="61050">MKATSIDYRDTFSFSSLLLDYIEDNASLSGFYSNKPTIDGFERQIKKKASFQNRDILVSSLLDQQDESTTEKSSENIRLLKNKNAFTITTGHQLNLFTGPLYFIFKIASTIKLSQDLKVKFPDHDFIPVYWMATEDHDFEEINHTHIFRDTIRWDRDASGATGRLTTDGIEETVKAYQNILGLSANSEKLSNIIGNAYMSHANLADATRSLVNQLFGEYGLVVIDADRPELKQLLSPIIKADILEQNSSREVSKTSEVLEEQGYKSQVHVRDINFFYLLDKLRERIIVNKSGEFEVLNSDITFTKEALEREVDEHPERFSPNVIMRPLYQELVLPNIAYIGGGAEVSYWLQLKGLFEFYKIEFPILIPRNSAMIVSKELSEKIFRLNFTYKSFFKDSSELKKEYVRVHSKHRLNLNDEWREFNSIFEKIKLRAHKIDPTLGPSTEAIEARLKKAIDRLEKKLLKADQKNYTEALEQIELIKKKMFPGGILQERMENFGSFYVKYGDELIDSLIEAFQPLDFKFTILY</sequence>
<dbReference type="InterPro" id="IPR011199">
    <property type="entry name" value="Bacillithiol_biosynth_BshC"/>
</dbReference>
<dbReference type="Pfam" id="PF24850">
    <property type="entry name" value="CC_BshC"/>
    <property type="match status" value="1"/>
</dbReference>
<evidence type="ECO:0000256" key="2">
    <source>
        <dbReference type="HAMAP-Rule" id="MF_01867"/>
    </source>
</evidence>
<dbReference type="EMBL" id="JBBVGT010000002">
    <property type="protein sequence ID" value="MFB5945960.1"/>
    <property type="molecule type" value="Genomic_DNA"/>
</dbReference>
<reference evidence="5 6" key="1">
    <citation type="submission" date="2024-04" db="EMBL/GenBank/DDBJ databases">
        <title>Albibacterium profundi sp. nov., isolated from sediment of the Challenger Deep of Mariana Trench.</title>
        <authorList>
            <person name="Wang Y."/>
        </authorList>
    </citation>
    <scope>NUCLEOTIDE SEQUENCE [LARGE SCALE GENOMIC DNA]</scope>
    <source>
        <strain evidence="5 6">RHL897</strain>
    </source>
</reference>
<dbReference type="NCBIfam" id="TIGR03998">
    <property type="entry name" value="thiol_BshC"/>
    <property type="match status" value="1"/>
</dbReference>